<organism evidence="7 8">
    <name type="scientific">Acidisarcina polymorpha</name>
    <dbReference type="NCBI Taxonomy" id="2211140"/>
    <lineage>
        <taxon>Bacteria</taxon>
        <taxon>Pseudomonadati</taxon>
        <taxon>Acidobacteriota</taxon>
        <taxon>Terriglobia</taxon>
        <taxon>Terriglobales</taxon>
        <taxon>Acidobacteriaceae</taxon>
        <taxon>Acidisarcina</taxon>
    </lineage>
</organism>
<dbReference type="InterPro" id="IPR036390">
    <property type="entry name" value="WH_DNA-bd_sf"/>
</dbReference>
<evidence type="ECO:0000256" key="3">
    <source>
        <dbReference type="ARBA" id="ARBA00023125"/>
    </source>
</evidence>
<evidence type="ECO:0000256" key="1">
    <source>
        <dbReference type="ARBA" id="ARBA00009437"/>
    </source>
</evidence>
<protein>
    <recommendedName>
        <fullName evidence="6">HTH lysR-type domain-containing protein</fullName>
    </recommendedName>
</protein>
<dbReference type="Pfam" id="PF03466">
    <property type="entry name" value="LysR_substrate"/>
    <property type="match status" value="1"/>
</dbReference>
<dbReference type="InterPro" id="IPR005119">
    <property type="entry name" value="LysR_subst-bd"/>
</dbReference>
<dbReference type="Gene3D" id="3.40.190.10">
    <property type="entry name" value="Periplasmic binding protein-like II"/>
    <property type="match status" value="2"/>
</dbReference>
<keyword evidence="4" id="KW-0804">Transcription</keyword>
<keyword evidence="8" id="KW-1185">Reference proteome</keyword>
<evidence type="ECO:0000256" key="2">
    <source>
        <dbReference type="ARBA" id="ARBA00023015"/>
    </source>
</evidence>
<name>A0A2Z5G4F8_9BACT</name>
<evidence type="ECO:0000313" key="8">
    <source>
        <dbReference type="Proteomes" id="UP000253606"/>
    </source>
</evidence>
<evidence type="ECO:0000259" key="6">
    <source>
        <dbReference type="PROSITE" id="PS50931"/>
    </source>
</evidence>
<dbReference type="Pfam" id="PF00126">
    <property type="entry name" value="HTH_1"/>
    <property type="match status" value="1"/>
</dbReference>
<dbReference type="GO" id="GO:0003700">
    <property type="term" value="F:DNA-binding transcription factor activity"/>
    <property type="evidence" value="ECO:0007669"/>
    <property type="project" value="InterPro"/>
</dbReference>
<dbReference type="SUPFAM" id="SSF53850">
    <property type="entry name" value="Periplasmic binding protein-like II"/>
    <property type="match status" value="1"/>
</dbReference>
<sequence>MPHQARLPTVNEKVLNTPETDSGASPFDPMTGASQSFRMRSWAMSQIEIHHLRGAVAIADELSFSRAASRLKITQPALTKQIQVLESILGTILFLRSNQRVEITDPGKIFVENARTSLLSLDRAVFLTRAAAKGAESVLNFGSSPYVDPFLIATMLSLRLPLFSTFHVHAYSNLSPQLTMQVMTGELDIALVAAGVPNRQLNSLEVSNQPLYTLFGRDEPAAKKQAVSLADFDDRVWVLFGRHVHPVLYEEILSQSFLLGIRPRDIQHVTSAEEAARFVTQDRGIAFLTRTGAWRVAHHGLTMRPMTDQELRVRTTLITRGDNNSRLLSDFVRSAMKKLKSNGIARQRELPLTG</sequence>
<dbReference type="GO" id="GO:0003677">
    <property type="term" value="F:DNA binding"/>
    <property type="evidence" value="ECO:0007669"/>
    <property type="project" value="UniProtKB-KW"/>
</dbReference>
<dbReference type="PANTHER" id="PTHR30346">
    <property type="entry name" value="TRANSCRIPTIONAL DUAL REGULATOR HCAR-RELATED"/>
    <property type="match status" value="1"/>
</dbReference>
<evidence type="ECO:0000256" key="5">
    <source>
        <dbReference type="SAM" id="MobiDB-lite"/>
    </source>
</evidence>
<dbReference type="KEGG" id="abas:ACPOL_4578"/>
<keyword evidence="3" id="KW-0238">DNA-binding</keyword>
<dbReference type="EMBL" id="CP030840">
    <property type="protein sequence ID" value="AXC13850.1"/>
    <property type="molecule type" value="Genomic_DNA"/>
</dbReference>
<dbReference type="InterPro" id="IPR036388">
    <property type="entry name" value="WH-like_DNA-bd_sf"/>
</dbReference>
<dbReference type="GO" id="GO:0032993">
    <property type="term" value="C:protein-DNA complex"/>
    <property type="evidence" value="ECO:0007669"/>
    <property type="project" value="TreeGrafter"/>
</dbReference>
<feature type="domain" description="HTH lysR-type" evidence="6">
    <location>
        <begin position="47"/>
        <end position="104"/>
    </location>
</feature>
<accession>A0A2Z5G4F8</accession>
<dbReference type="AlphaFoldDB" id="A0A2Z5G4F8"/>
<evidence type="ECO:0000313" key="7">
    <source>
        <dbReference type="EMBL" id="AXC13850.1"/>
    </source>
</evidence>
<dbReference type="SUPFAM" id="SSF46785">
    <property type="entry name" value="Winged helix' DNA-binding domain"/>
    <property type="match status" value="1"/>
</dbReference>
<gene>
    <name evidence="7" type="ORF">ACPOL_4578</name>
</gene>
<dbReference type="InterPro" id="IPR000847">
    <property type="entry name" value="LysR_HTH_N"/>
</dbReference>
<keyword evidence="2" id="KW-0805">Transcription regulation</keyword>
<proteinExistence type="inferred from homology"/>
<evidence type="ECO:0000256" key="4">
    <source>
        <dbReference type="ARBA" id="ARBA00023163"/>
    </source>
</evidence>
<dbReference type="PRINTS" id="PR00039">
    <property type="entry name" value="HTHLYSR"/>
</dbReference>
<dbReference type="Gene3D" id="1.10.10.10">
    <property type="entry name" value="Winged helix-like DNA-binding domain superfamily/Winged helix DNA-binding domain"/>
    <property type="match status" value="1"/>
</dbReference>
<comment type="similarity">
    <text evidence="1">Belongs to the LysR transcriptional regulatory family.</text>
</comment>
<dbReference type="PROSITE" id="PS50931">
    <property type="entry name" value="HTH_LYSR"/>
    <property type="match status" value="1"/>
</dbReference>
<dbReference type="PANTHER" id="PTHR30346:SF17">
    <property type="entry name" value="LYSR FAMILY TRANSCRIPTIONAL REGULATOR"/>
    <property type="match status" value="1"/>
</dbReference>
<feature type="region of interest" description="Disordered" evidence="5">
    <location>
        <begin position="1"/>
        <end position="29"/>
    </location>
</feature>
<reference evidence="7 8" key="1">
    <citation type="journal article" date="2018" name="Front. Microbiol.">
        <title>Hydrolytic Capabilities as a Key to Environmental Success: Chitinolytic and Cellulolytic Acidobacteria From Acidic Sub-arctic Soils and Boreal Peatlands.</title>
        <authorList>
            <person name="Belova S.E."/>
            <person name="Ravin N.V."/>
            <person name="Pankratov T.A."/>
            <person name="Rakitin A.L."/>
            <person name="Ivanova A.A."/>
            <person name="Beletsky A.V."/>
            <person name="Mardanov A.V."/>
            <person name="Sinninghe Damste J.S."/>
            <person name="Dedysh S.N."/>
        </authorList>
    </citation>
    <scope>NUCLEOTIDE SEQUENCE [LARGE SCALE GENOMIC DNA]</scope>
    <source>
        <strain evidence="7 8">SBC82</strain>
    </source>
</reference>
<dbReference type="Proteomes" id="UP000253606">
    <property type="component" value="Chromosome"/>
</dbReference>